<dbReference type="EMBL" id="KN837233">
    <property type="protein sequence ID" value="KIJ32026.1"/>
    <property type="molecule type" value="Genomic_DNA"/>
</dbReference>
<keyword evidence="2" id="KW-1185">Reference proteome</keyword>
<dbReference type="HOGENOM" id="CLU_1856568_0_0_1"/>
<dbReference type="Proteomes" id="UP000054279">
    <property type="component" value="Unassembled WGS sequence"/>
</dbReference>
<organism evidence="1 2">
    <name type="scientific">Sphaerobolus stellatus (strain SS14)</name>
    <dbReference type="NCBI Taxonomy" id="990650"/>
    <lineage>
        <taxon>Eukaryota</taxon>
        <taxon>Fungi</taxon>
        <taxon>Dikarya</taxon>
        <taxon>Basidiomycota</taxon>
        <taxon>Agaricomycotina</taxon>
        <taxon>Agaricomycetes</taxon>
        <taxon>Phallomycetidae</taxon>
        <taxon>Geastrales</taxon>
        <taxon>Sphaerobolaceae</taxon>
        <taxon>Sphaerobolus</taxon>
    </lineage>
</organism>
<reference evidence="1 2" key="1">
    <citation type="submission" date="2014-06" db="EMBL/GenBank/DDBJ databases">
        <title>Evolutionary Origins and Diversification of the Mycorrhizal Mutualists.</title>
        <authorList>
            <consortium name="DOE Joint Genome Institute"/>
            <consortium name="Mycorrhizal Genomics Consortium"/>
            <person name="Kohler A."/>
            <person name="Kuo A."/>
            <person name="Nagy L.G."/>
            <person name="Floudas D."/>
            <person name="Copeland A."/>
            <person name="Barry K.W."/>
            <person name="Cichocki N."/>
            <person name="Veneault-Fourrey C."/>
            <person name="LaButti K."/>
            <person name="Lindquist E.A."/>
            <person name="Lipzen A."/>
            <person name="Lundell T."/>
            <person name="Morin E."/>
            <person name="Murat C."/>
            <person name="Riley R."/>
            <person name="Ohm R."/>
            <person name="Sun H."/>
            <person name="Tunlid A."/>
            <person name="Henrissat B."/>
            <person name="Grigoriev I.V."/>
            <person name="Hibbett D.S."/>
            <person name="Martin F."/>
        </authorList>
    </citation>
    <scope>NUCLEOTIDE SEQUENCE [LARGE SCALE GENOMIC DNA]</scope>
    <source>
        <strain evidence="1 2">SS14</strain>
    </source>
</reference>
<sequence>MTVKTFIFGIEGKLYTGFPWTGDYIGNINVQLTSVITSVIVSHLFLDLREAAYCSRKFYNNPSAITATFGEWLISNQSDSGQPDPSGPNIQPGSHTGKNWFIGQSTLQGLMEYEDFAVDLQHFDDSDYNSMSEDKETFLKEIFEVGV</sequence>
<gene>
    <name evidence="1" type="ORF">M422DRAFT_266258</name>
</gene>
<proteinExistence type="predicted"/>
<accession>A0A0C9V3K0</accession>
<protein>
    <submittedName>
        <fullName evidence="1">Uncharacterized protein</fullName>
    </submittedName>
</protein>
<evidence type="ECO:0000313" key="2">
    <source>
        <dbReference type="Proteomes" id="UP000054279"/>
    </source>
</evidence>
<evidence type="ECO:0000313" key="1">
    <source>
        <dbReference type="EMBL" id="KIJ32026.1"/>
    </source>
</evidence>
<name>A0A0C9V3K0_SPHS4</name>
<dbReference type="AlphaFoldDB" id="A0A0C9V3K0"/>